<proteinExistence type="predicted"/>
<name>A0AAE3ZJ98_9ACTN</name>
<accession>A0AAE3ZJ98</accession>
<evidence type="ECO:0000313" key="3">
    <source>
        <dbReference type="Proteomes" id="UP001183629"/>
    </source>
</evidence>
<reference evidence="2 3" key="1">
    <citation type="submission" date="2023-07" db="EMBL/GenBank/DDBJ databases">
        <title>Sequencing the genomes of 1000 actinobacteria strains.</title>
        <authorList>
            <person name="Klenk H.-P."/>
        </authorList>
    </citation>
    <scope>NUCLEOTIDE SEQUENCE [LARGE SCALE GENOMIC DNA]</scope>
    <source>
        <strain evidence="2 3">DSM 44711</strain>
    </source>
</reference>
<evidence type="ECO:0000313" key="2">
    <source>
        <dbReference type="EMBL" id="MDR7320913.1"/>
    </source>
</evidence>
<dbReference type="RefSeq" id="WP_310409608.1">
    <property type="nucleotide sequence ID" value="NZ_JAVDYC010000001.1"/>
</dbReference>
<organism evidence="2 3">
    <name type="scientific">Catenuloplanes niger</name>
    <dbReference type="NCBI Taxonomy" id="587534"/>
    <lineage>
        <taxon>Bacteria</taxon>
        <taxon>Bacillati</taxon>
        <taxon>Actinomycetota</taxon>
        <taxon>Actinomycetes</taxon>
        <taxon>Micromonosporales</taxon>
        <taxon>Micromonosporaceae</taxon>
        <taxon>Catenuloplanes</taxon>
    </lineage>
</organism>
<feature type="transmembrane region" description="Helical" evidence="1">
    <location>
        <begin position="170"/>
        <end position="189"/>
    </location>
</feature>
<feature type="transmembrane region" description="Helical" evidence="1">
    <location>
        <begin position="58"/>
        <end position="78"/>
    </location>
</feature>
<dbReference type="Proteomes" id="UP001183629">
    <property type="component" value="Unassembled WGS sequence"/>
</dbReference>
<feature type="transmembrane region" description="Helical" evidence="1">
    <location>
        <begin position="99"/>
        <end position="115"/>
    </location>
</feature>
<sequence>MSDTADPAAILADVHRLRERVRTDRRTVTAPLLTFGVLILAHAPVIGLVSAATAGSRHLVSLLFWPLAGALGLGALWWQAHRIATRDGVGEGRRSYRPITLGYLVSLPLLALLFIPAFLVGVFAPLAWPAAILYAIARRQHNQALHRTSTALALAAGAQILLAVGALTTAWIAVDAAAGLALVAVAAWARSRAAAE</sequence>
<keyword evidence="1" id="KW-1133">Transmembrane helix</keyword>
<keyword evidence="1" id="KW-0812">Transmembrane</keyword>
<comment type="caution">
    <text evidence="2">The sequence shown here is derived from an EMBL/GenBank/DDBJ whole genome shotgun (WGS) entry which is preliminary data.</text>
</comment>
<feature type="transmembrane region" description="Helical" evidence="1">
    <location>
        <begin position="28"/>
        <end position="52"/>
    </location>
</feature>
<evidence type="ECO:0000256" key="1">
    <source>
        <dbReference type="SAM" id="Phobius"/>
    </source>
</evidence>
<keyword evidence="3" id="KW-1185">Reference proteome</keyword>
<keyword evidence="1" id="KW-0472">Membrane</keyword>
<gene>
    <name evidence="2" type="ORF">J2S44_001163</name>
</gene>
<dbReference type="AlphaFoldDB" id="A0AAE3ZJ98"/>
<dbReference type="EMBL" id="JAVDYC010000001">
    <property type="protein sequence ID" value="MDR7320913.1"/>
    <property type="molecule type" value="Genomic_DNA"/>
</dbReference>
<protein>
    <submittedName>
        <fullName evidence="2">Uncharacterized protein</fullName>
    </submittedName>
</protein>